<protein>
    <recommendedName>
        <fullName evidence="4">protein disulfide-isomerase</fullName>
        <ecNumber evidence="4">5.3.4.1</ecNumber>
    </recommendedName>
</protein>
<dbReference type="Proteomes" id="UP000673691">
    <property type="component" value="Unassembled WGS sequence"/>
</dbReference>
<keyword evidence="7" id="KW-0256">Endoplasmic reticulum</keyword>
<dbReference type="PRINTS" id="PR00421">
    <property type="entry name" value="THIOREDOXIN"/>
</dbReference>
<dbReference type="EMBL" id="JAEFCI010002200">
    <property type="protein sequence ID" value="KAG5462388.1"/>
    <property type="molecule type" value="Genomic_DNA"/>
</dbReference>
<dbReference type="InterPro" id="IPR017937">
    <property type="entry name" value="Thioredoxin_CS"/>
</dbReference>
<keyword evidence="8" id="KW-1015">Disulfide bond</keyword>
<proteinExistence type="inferred from homology"/>
<evidence type="ECO:0000313" key="15">
    <source>
        <dbReference type="Proteomes" id="UP000673691"/>
    </source>
</evidence>
<comment type="similarity">
    <text evidence="3 11">Belongs to the protein disulfide isomerase family.</text>
</comment>
<evidence type="ECO:0000256" key="5">
    <source>
        <dbReference type="ARBA" id="ARBA00022729"/>
    </source>
</evidence>
<keyword evidence="9" id="KW-0413">Isomerase</keyword>
<dbReference type="GO" id="GO:0034976">
    <property type="term" value="P:response to endoplasmic reticulum stress"/>
    <property type="evidence" value="ECO:0007669"/>
    <property type="project" value="TreeGrafter"/>
</dbReference>
<dbReference type="FunFam" id="3.40.30.10:FF:000042">
    <property type="entry name" value="protein disulfide-isomerase A2"/>
    <property type="match status" value="1"/>
</dbReference>
<dbReference type="GO" id="GO:0005788">
    <property type="term" value="C:endoplasmic reticulum lumen"/>
    <property type="evidence" value="ECO:0007669"/>
    <property type="project" value="UniProtKB-SubCell"/>
</dbReference>
<evidence type="ECO:0000256" key="4">
    <source>
        <dbReference type="ARBA" id="ARBA00012723"/>
    </source>
</evidence>
<reference evidence="14 15" key="1">
    <citation type="journal article" name="Sci. Rep.">
        <title>Genome-scale phylogenetic analyses confirm Olpidium as the closest living zoosporic fungus to the non-flagellated, terrestrial fungi.</title>
        <authorList>
            <person name="Chang Y."/>
            <person name="Rochon D."/>
            <person name="Sekimoto S."/>
            <person name="Wang Y."/>
            <person name="Chovatia M."/>
            <person name="Sandor L."/>
            <person name="Salamov A."/>
            <person name="Grigoriev I.V."/>
            <person name="Stajich J.E."/>
            <person name="Spatafora J.W."/>
        </authorList>
    </citation>
    <scope>NUCLEOTIDE SEQUENCE [LARGE SCALE GENOMIC DNA]</scope>
    <source>
        <strain evidence="14">S191</strain>
    </source>
</reference>
<dbReference type="NCBIfam" id="TIGR01126">
    <property type="entry name" value="pdi_dom"/>
    <property type="match status" value="1"/>
</dbReference>
<dbReference type="InterPro" id="IPR005788">
    <property type="entry name" value="PDI_thioredoxin-like_dom"/>
</dbReference>
<comment type="catalytic activity">
    <reaction evidence="1">
        <text>Catalyzes the rearrangement of -S-S- bonds in proteins.</text>
        <dbReference type="EC" id="5.3.4.1"/>
    </reaction>
</comment>
<feature type="domain" description="Thioredoxin" evidence="13">
    <location>
        <begin position="4"/>
        <end position="125"/>
    </location>
</feature>
<dbReference type="FunFam" id="3.40.30.10:FF:000017">
    <property type="entry name" value="Protein disulfide-isomerase A4"/>
    <property type="match status" value="1"/>
</dbReference>
<dbReference type="PANTHER" id="PTHR18929">
    <property type="entry name" value="PROTEIN DISULFIDE ISOMERASE"/>
    <property type="match status" value="1"/>
</dbReference>
<dbReference type="AlphaFoldDB" id="A0A8H7ZZE8"/>
<evidence type="ECO:0000256" key="3">
    <source>
        <dbReference type="ARBA" id="ARBA00006347"/>
    </source>
</evidence>
<feature type="signal peptide" evidence="12">
    <location>
        <begin position="1"/>
        <end position="17"/>
    </location>
</feature>
<dbReference type="CDD" id="cd02981">
    <property type="entry name" value="PDI_b_family"/>
    <property type="match status" value="1"/>
</dbReference>
<comment type="subcellular location">
    <subcellularLocation>
        <location evidence="2">Endoplasmic reticulum lumen</location>
    </subcellularLocation>
</comment>
<name>A0A8H7ZZE8_9FUNG</name>
<evidence type="ECO:0000256" key="12">
    <source>
        <dbReference type="SAM" id="SignalP"/>
    </source>
</evidence>
<dbReference type="OrthoDB" id="427280at2759"/>
<dbReference type="PANTHER" id="PTHR18929:SF132">
    <property type="entry name" value="PROTEIN DISULFIDE-ISOMERASE A3"/>
    <property type="match status" value="1"/>
</dbReference>
<evidence type="ECO:0000313" key="14">
    <source>
        <dbReference type="EMBL" id="KAG5462388.1"/>
    </source>
</evidence>
<feature type="non-terminal residue" evidence="14">
    <location>
        <position position="278"/>
    </location>
</feature>
<dbReference type="GO" id="GO:0006457">
    <property type="term" value="P:protein folding"/>
    <property type="evidence" value="ECO:0007669"/>
    <property type="project" value="TreeGrafter"/>
</dbReference>
<dbReference type="InterPro" id="IPR013766">
    <property type="entry name" value="Thioredoxin_domain"/>
</dbReference>
<gene>
    <name evidence="14" type="ORF">BJ554DRAFT_5292</name>
</gene>
<evidence type="ECO:0000256" key="8">
    <source>
        <dbReference type="ARBA" id="ARBA00023157"/>
    </source>
</evidence>
<dbReference type="Pfam" id="PF00085">
    <property type="entry name" value="Thioredoxin"/>
    <property type="match status" value="1"/>
</dbReference>
<feature type="chain" id="PRO_5034627200" description="protein disulfide-isomerase" evidence="12">
    <location>
        <begin position="18"/>
        <end position="278"/>
    </location>
</feature>
<evidence type="ECO:0000256" key="11">
    <source>
        <dbReference type="RuleBase" id="RU004208"/>
    </source>
</evidence>
<dbReference type="EC" id="5.3.4.1" evidence="4"/>
<keyword evidence="6" id="KW-0677">Repeat</keyword>
<dbReference type="CDD" id="cd02961">
    <property type="entry name" value="PDI_a_family"/>
    <property type="match status" value="1"/>
</dbReference>
<dbReference type="PROSITE" id="PS51352">
    <property type="entry name" value="THIOREDOXIN_2"/>
    <property type="match status" value="1"/>
</dbReference>
<dbReference type="SUPFAM" id="SSF52833">
    <property type="entry name" value="Thioredoxin-like"/>
    <property type="match status" value="3"/>
</dbReference>
<evidence type="ECO:0000256" key="9">
    <source>
        <dbReference type="ARBA" id="ARBA00023235"/>
    </source>
</evidence>
<dbReference type="PROSITE" id="PS51257">
    <property type="entry name" value="PROKAR_LIPOPROTEIN"/>
    <property type="match status" value="1"/>
</dbReference>
<evidence type="ECO:0000259" key="13">
    <source>
        <dbReference type="PROSITE" id="PS51352"/>
    </source>
</evidence>
<evidence type="ECO:0000256" key="10">
    <source>
        <dbReference type="ARBA" id="ARBA00023284"/>
    </source>
</evidence>
<dbReference type="Pfam" id="PF13848">
    <property type="entry name" value="Thioredoxin_6"/>
    <property type="match status" value="1"/>
</dbReference>
<dbReference type="GO" id="GO:0003756">
    <property type="term" value="F:protein disulfide isomerase activity"/>
    <property type="evidence" value="ECO:0007669"/>
    <property type="project" value="UniProtKB-EC"/>
</dbReference>
<sequence>MKFRAALLLAAAASCVAEDSDVVALTSKDFDQTISQTSLILVEFYAPWCGYCKKLAPKYEVAATALKSQNVTLAKVDCIAEDELCKVYDIRGFPTLKVFRDGTPSEYKGTREADGIIAYMKRQSLPTVTDLTSETADEFVESERVVVVGFFDKSDSNEQKSLLSVANQLRDNMAFGKIVDVDLAKKFEVQTPGLILFKKFDEGKSVYDGTWDEGDLAAFVKSQSLPLVGELSSDNFSEYMKAGLPLAFLFVENDEQRKTLGAEVEDVAKDLRGKINFV</sequence>
<dbReference type="InterPro" id="IPR036249">
    <property type="entry name" value="Thioredoxin-like_sf"/>
</dbReference>
<organism evidence="14 15">
    <name type="scientific">Olpidium bornovanus</name>
    <dbReference type="NCBI Taxonomy" id="278681"/>
    <lineage>
        <taxon>Eukaryota</taxon>
        <taxon>Fungi</taxon>
        <taxon>Fungi incertae sedis</taxon>
        <taxon>Olpidiomycota</taxon>
        <taxon>Olpidiomycotina</taxon>
        <taxon>Olpidiomycetes</taxon>
        <taxon>Olpidiales</taxon>
        <taxon>Olpidiaceae</taxon>
        <taxon>Olpidium</taxon>
    </lineage>
</organism>
<evidence type="ECO:0000256" key="6">
    <source>
        <dbReference type="ARBA" id="ARBA00022737"/>
    </source>
</evidence>
<keyword evidence="15" id="KW-1185">Reference proteome</keyword>
<evidence type="ECO:0000256" key="7">
    <source>
        <dbReference type="ARBA" id="ARBA00022824"/>
    </source>
</evidence>
<dbReference type="PROSITE" id="PS00194">
    <property type="entry name" value="THIOREDOXIN_1"/>
    <property type="match status" value="1"/>
</dbReference>
<accession>A0A8H7ZZE8</accession>
<evidence type="ECO:0000256" key="2">
    <source>
        <dbReference type="ARBA" id="ARBA00004319"/>
    </source>
</evidence>
<evidence type="ECO:0000256" key="1">
    <source>
        <dbReference type="ARBA" id="ARBA00001182"/>
    </source>
</evidence>
<comment type="caution">
    <text evidence="14">The sequence shown here is derived from an EMBL/GenBank/DDBJ whole genome shotgun (WGS) entry which is preliminary data.</text>
</comment>
<keyword evidence="10" id="KW-0676">Redox-active center</keyword>
<dbReference type="Gene3D" id="3.40.30.10">
    <property type="entry name" value="Glutaredoxin"/>
    <property type="match status" value="3"/>
</dbReference>
<keyword evidence="5 12" id="KW-0732">Signal</keyword>